<feature type="domain" description="Carrier" evidence="3">
    <location>
        <begin position="496"/>
        <end position="571"/>
    </location>
</feature>
<dbReference type="EMBL" id="JBHSKN010000004">
    <property type="protein sequence ID" value="MFC5239047.1"/>
    <property type="molecule type" value="Genomic_DNA"/>
</dbReference>
<evidence type="ECO:0000313" key="5">
    <source>
        <dbReference type="Proteomes" id="UP001596035"/>
    </source>
</evidence>
<accession>A0ABW0DJS4</accession>
<gene>
    <name evidence="4" type="ORF">ACFPWV_03800</name>
</gene>
<dbReference type="PROSITE" id="PS50075">
    <property type="entry name" value="CARRIER"/>
    <property type="match status" value="1"/>
</dbReference>
<name>A0ABW0DJS4_9ACTN</name>
<dbReference type="InterPro" id="IPR009081">
    <property type="entry name" value="PP-bd_ACP"/>
</dbReference>
<dbReference type="InterPro" id="IPR020806">
    <property type="entry name" value="PKS_PP-bd"/>
</dbReference>
<evidence type="ECO:0000256" key="1">
    <source>
        <dbReference type="ARBA" id="ARBA00022450"/>
    </source>
</evidence>
<dbReference type="Pfam" id="PF00501">
    <property type="entry name" value="AMP-binding"/>
    <property type="match status" value="1"/>
</dbReference>
<dbReference type="PANTHER" id="PTHR45527">
    <property type="entry name" value="NONRIBOSOMAL PEPTIDE SYNTHETASE"/>
    <property type="match status" value="1"/>
</dbReference>
<dbReference type="SUPFAM" id="SSF56801">
    <property type="entry name" value="Acetyl-CoA synthetase-like"/>
    <property type="match status" value="1"/>
</dbReference>
<organism evidence="4 5">
    <name type="scientific">Streptomyces atrovirens</name>
    <dbReference type="NCBI Taxonomy" id="285556"/>
    <lineage>
        <taxon>Bacteria</taxon>
        <taxon>Bacillati</taxon>
        <taxon>Actinomycetota</taxon>
        <taxon>Actinomycetes</taxon>
        <taxon>Kitasatosporales</taxon>
        <taxon>Streptomycetaceae</taxon>
        <taxon>Streptomyces</taxon>
    </lineage>
</organism>
<keyword evidence="2" id="KW-0597">Phosphoprotein</keyword>
<dbReference type="Gene3D" id="3.40.50.980">
    <property type="match status" value="2"/>
</dbReference>
<dbReference type="InterPro" id="IPR036736">
    <property type="entry name" value="ACP-like_sf"/>
</dbReference>
<dbReference type="Gene3D" id="3.30.300.30">
    <property type="match status" value="1"/>
</dbReference>
<dbReference type="PROSITE" id="PS00012">
    <property type="entry name" value="PHOSPHOPANTETHEINE"/>
    <property type="match status" value="1"/>
</dbReference>
<evidence type="ECO:0000313" key="4">
    <source>
        <dbReference type="EMBL" id="MFC5239047.1"/>
    </source>
</evidence>
<keyword evidence="5" id="KW-1185">Reference proteome</keyword>
<dbReference type="InterPro" id="IPR006162">
    <property type="entry name" value="Ppantetheine_attach_site"/>
</dbReference>
<dbReference type="RefSeq" id="WP_344561254.1">
    <property type="nucleotide sequence ID" value="NZ_BAAATG010000021.1"/>
</dbReference>
<dbReference type="InterPro" id="IPR045851">
    <property type="entry name" value="AMP-bd_C_sf"/>
</dbReference>
<dbReference type="NCBIfam" id="TIGR01733">
    <property type="entry name" value="AA-adenyl-dom"/>
    <property type="match status" value="1"/>
</dbReference>
<dbReference type="PROSITE" id="PS00455">
    <property type="entry name" value="AMP_BINDING"/>
    <property type="match status" value="1"/>
</dbReference>
<evidence type="ECO:0000259" key="3">
    <source>
        <dbReference type="PROSITE" id="PS50075"/>
    </source>
</evidence>
<dbReference type="Pfam" id="PF13193">
    <property type="entry name" value="AMP-binding_C"/>
    <property type="match status" value="1"/>
</dbReference>
<proteinExistence type="predicted"/>
<comment type="caution">
    <text evidence="4">The sequence shown here is derived from an EMBL/GenBank/DDBJ whole genome shotgun (WGS) entry which is preliminary data.</text>
</comment>
<dbReference type="SUPFAM" id="SSF47336">
    <property type="entry name" value="ACP-like"/>
    <property type="match status" value="1"/>
</dbReference>
<dbReference type="SMART" id="SM00823">
    <property type="entry name" value="PKS_PP"/>
    <property type="match status" value="1"/>
</dbReference>
<dbReference type="Gene3D" id="2.30.38.10">
    <property type="entry name" value="Luciferase, Domain 3"/>
    <property type="match status" value="1"/>
</dbReference>
<dbReference type="InterPro" id="IPR010071">
    <property type="entry name" value="AA_adenyl_dom"/>
</dbReference>
<evidence type="ECO:0000256" key="2">
    <source>
        <dbReference type="ARBA" id="ARBA00022553"/>
    </source>
</evidence>
<dbReference type="InterPro" id="IPR000873">
    <property type="entry name" value="AMP-dep_synth/lig_dom"/>
</dbReference>
<reference evidence="5" key="1">
    <citation type="journal article" date="2019" name="Int. J. Syst. Evol. Microbiol.">
        <title>The Global Catalogue of Microorganisms (GCM) 10K type strain sequencing project: providing services to taxonomists for standard genome sequencing and annotation.</title>
        <authorList>
            <consortium name="The Broad Institute Genomics Platform"/>
            <consortium name="The Broad Institute Genome Sequencing Center for Infectious Disease"/>
            <person name="Wu L."/>
            <person name="Ma J."/>
        </authorList>
    </citation>
    <scope>NUCLEOTIDE SEQUENCE [LARGE SCALE GENOMIC DNA]</scope>
    <source>
        <strain evidence="5">CGMCC 4.7131</strain>
    </source>
</reference>
<dbReference type="PANTHER" id="PTHR45527:SF1">
    <property type="entry name" value="FATTY ACID SYNTHASE"/>
    <property type="match status" value="1"/>
</dbReference>
<dbReference type="Pfam" id="PF00550">
    <property type="entry name" value="PP-binding"/>
    <property type="match status" value="1"/>
</dbReference>
<keyword evidence="1" id="KW-0596">Phosphopantetheine</keyword>
<dbReference type="Gene3D" id="3.40.50.1820">
    <property type="entry name" value="alpha/beta hydrolase"/>
    <property type="match status" value="1"/>
</dbReference>
<sequence>MSSTPDAVAVSAPLDGTTLTYRRLDERANRLAHRLIGLGVRPGDPVAVLMERSPEVVVALLAVVKAGAAYLPLHSAYPLARMQQITDRAGAPVLLTDAALRSRGLPRAGEVVEPATDPAVAAAPATDPGVACDPDAVAYVIHTSGSTGAPKGVEVTHRGVLAFTADSSWSEAHRRILSLAPYAFGVSTYEIWVPLLRGGRVVLAPPGEPDVATVRRLLADEGVTALHVTAGLFRVFAQEAPDVFAPVREVLTGGDVIAPTAVRRVLDACPDTVVRAMYGATELTAFAACATMTAACPPDGPVPVGRPMDGMDFRLLGPGLVPVPDGETGELYVAGDRLARGYHHDTALTEDRFVTDPAGTRMYRTGDLMRRTADGRLEFAGRVGDQVKIRGYLVEPGEVEHVLARQDGVADVAVVARDDGPGEDKRLVAYVVPGGRFDGTGTDGLRDAVAALLPGYMVPAAFVVLDALPLTPNGKLDRAALPAPGRPAPAPVPETEGLTPGRRLLCDLFARALGLDAVGPHDSFFELGGESLQAIRLAGRIGAELGVEVSAADILSHPTVAELETLLRDLTPAPL</sequence>
<dbReference type="Proteomes" id="UP001596035">
    <property type="component" value="Unassembled WGS sequence"/>
</dbReference>
<dbReference type="InterPro" id="IPR029058">
    <property type="entry name" value="AB_hydrolase_fold"/>
</dbReference>
<protein>
    <submittedName>
        <fullName evidence="4">Non-ribosomal peptide synthetase</fullName>
    </submittedName>
</protein>
<dbReference type="InterPro" id="IPR020845">
    <property type="entry name" value="AMP-binding_CS"/>
</dbReference>
<dbReference type="InterPro" id="IPR025110">
    <property type="entry name" value="AMP-bd_C"/>
</dbReference>